<dbReference type="Gene3D" id="2.60.120.260">
    <property type="entry name" value="Galactose-binding domain-like"/>
    <property type="match status" value="1"/>
</dbReference>
<reference evidence="7 8" key="1">
    <citation type="submission" date="2020-12" db="EMBL/GenBank/DDBJ databases">
        <title>Sulforoseuscoccus oceanibium gen. nov., sp. nov., a representative of the phylum Verrucomicrobia with special cytoplasmic membrane, and proposal of Sulforoseuscoccusaceae fam. nov.</title>
        <authorList>
            <person name="Xi F."/>
        </authorList>
    </citation>
    <scope>NUCLEOTIDE SEQUENCE [LARGE SCALE GENOMIC DNA]</scope>
    <source>
        <strain evidence="7 8">T37</strain>
    </source>
</reference>
<dbReference type="Gene3D" id="2.60.40.3710">
    <property type="match status" value="1"/>
</dbReference>
<keyword evidence="3" id="KW-0479">Metal-binding</keyword>
<dbReference type="SUPFAM" id="SSF46626">
    <property type="entry name" value="Cytochrome c"/>
    <property type="match status" value="2"/>
</dbReference>
<name>A0A6B3LAD3_9BACT</name>
<dbReference type="InterPro" id="IPR009056">
    <property type="entry name" value="Cyt_c-like_dom"/>
</dbReference>
<keyword evidence="8" id="KW-1185">Reference proteome</keyword>
<dbReference type="SUPFAM" id="SSF50974">
    <property type="entry name" value="Nitrous oxide reductase, N-terminal domain"/>
    <property type="match status" value="1"/>
</dbReference>
<evidence type="ECO:0000313" key="7">
    <source>
        <dbReference type="EMBL" id="QQL45260.1"/>
    </source>
</evidence>
<evidence type="ECO:0000256" key="3">
    <source>
        <dbReference type="ARBA" id="ARBA00022723"/>
    </source>
</evidence>
<dbReference type="InterPro" id="IPR013320">
    <property type="entry name" value="ConA-like_dom_sf"/>
</dbReference>
<keyword evidence="2" id="KW-0645">Protease</keyword>
<dbReference type="Pfam" id="PF13205">
    <property type="entry name" value="Big_5"/>
    <property type="match status" value="1"/>
</dbReference>
<dbReference type="InterPro" id="IPR013211">
    <property type="entry name" value="LVIVD"/>
</dbReference>
<dbReference type="InterPro" id="IPR035986">
    <property type="entry name" value="PKD_dom_sf"/>
</dbReference>
<dbReference type="EMBL" id="CP066776">
    <property type="protein sequence ID" value="QQL45260.1"/>
    <property type="molecule type" value="Genomic_DNA"/>
</dbReference>
<accession>A0A6B3LAD3</accession>
<evidence type="ECO:0000256" key="2">
    <source>
        <dbReference type="ARBA" id="ARBA00022670"/>
    </source>
</evidence>
<dbReference type="SUPFAM" id="SSF49899">
    <property type="entry name" value="Concanavalin A-like lectins/glucanases"/>
    <property type="match status" value="2"/>
</dbReference>
<dbReference type="InterPro" id="IPR002884">
    <property type="entry name" value="P_dom"/>
</dbReference>
<dbReference type="InterPro" id="IPR000601">
    <property type="entry name" value="PKD_dom"/>
</dbReference>
<dbReference type="InterPro" id="IPR011044">
    <property type="entry name" value="Quino_amine_DH_bsu"/>
</dbReference>
<evidence type="ECO:0000256" key="4">
    <source>
        <dbReference type="ARBA" id="ARBA00022729"/>
    </source>
</evidence>
<dbReference type="Gene3D" id="2.130.10.10">
    <property type="entry name" value="YVTN repeat-like/Quinoprotein amine dehydrogenase"/>
    <property type="match status" value="2"/>
</dbReference>
<dbReference type="PROSITE" id="PS51829">
    <property type="entry name" value="P_HOMO_B"/>
    <property type="match status" value="1"/>
</dbReference>
<dbReference type="InterPro" id="IPR032812">
    <property type="entry name" value="SbsA_Ig"/>
</dbReference>
<dbReference type="PROSITE" id="PS51007">
    <property type="entry name" value="CYTC"/>
    <property type="match status" value="2"/>
</dbReference>
<dbReference type="Pfam" id="PF13385">
    <property type="entry name" value="Laminin_G_3"/>
    <property type="match status" value="2"/>
</dbReference>
<proteinExistence type="predicted"/>
<dbReference type="Pfam" id="PF18911">
    <property type="entry name" value="PKD_4"/>
    <property type="match status" value="1"/>
</dbReference>
<dbReference type="GO" id="GO:0046872">
    <property type="term" value="F:metal ion binding"/>
    <property type="evidence" value="ECO:0007669"/>
    <property type="project" value="UniProtKB-KW"/>
</dbReference>
<dbReference type="GO" id="GO:0009055">
    <property type="term" value="F:electron transfer activity"/>
    <property type="evidence" value="ECO:0007669"/>
    <property type="project" value="InterPro"/>
</dbReference>
<dbReference type="InterPro" id="IPR011045">
    <property type="entry name" value="N2O_reductase_N"/>
</dbReference>
<dbReference type="InterPro" id="IPR022409">
    <property type="entry name" value="PKD/Chitinase_dom"/>
</dbReference>
<dbReference type="Gene3D" id="2.60.120.200">
    <property type="match status" value="2"/>
</dbReference>
<protein>
    <submittedName>
        <fullName evidence="7">Ig-like domain-containing protein</fullName>
    </submittedName>
</protein>
<dbReference type="InterPro" id="IPR013783">
    <property type="entry name" value="Ig-like_fold"/>
</dbReference>
<dbReference type="GO" id="GO:0004130">
    <property type="term" value="F:cytochrome-c peroxidase activity"/>
    <property type="evidence" value="ECO:0007669"/>
    <property type="project" value="TreeGrafter"/>
</dbReference>
<dbReference type="Pfam" id="PF21419">
    <property type="entry name" value="RoxA-like_Cyt-c"/>
    <property type="match status" value="1"/>
</dbReference>
<dbReference type="PANTHER" id="PTHR30600">
    <property type="entry name" value="CYTOCHROME C PEROXIDASE-RELATED"/>
    <property type="match status" value="1"/>
</dbReference>
<keyword evidence="5" id="KW-0378">Hydrolase</keyword>
<keyword evidence="6" id="KW-0408">Iron</keyword>
<dbReference type="Gene3D" id="1.10.760.10">
    <property type="entry name" value="Cytochrome c-like domain"/>
    <property type="match status" value="1"/>
</dbReference>
<keyword evidence="4" id="KW-0732">Signal</keyword>
<dbReference type="KEGG" id="soa:G3M56_001335"/>
<dbReference type="Gene3D" id="2.60.40.10">
    <property type="entry name" value="Immunoglobulins"/>
    <property type="match status" value="1"/>
</dbReference>
<dbReference type="Proteomes" id="UP000475117">
    <property type="component" value="Chromosome"/>
</dbReference>
<dbReference type="GO" id="GO:0004252">
    <property type="term" value="F:serine-type endopeptidase activity"/>
    <property type="evidence" value="ECO:0007669"/>
    <property type="project" value="InterPro"/>
</dbReference>
<dbReference type="GO" id="GO:0020037">
    <property type="term" value="F:heme binding"/>
    <property type="evidence" value="ECO:0007669"/>
    <property type="project" value="InterPro"/>
</dbReference>
<dbReference type="InterPro" id="IPR008979">
    <property type="entry name" value="Galactose-bd-like_sf"/>
</dbReference>
<dbReference type="SUPFAM" id="SSF50969">
    <property type="entry name" value="YVTN repeat-like/Quinoprotein amine dehydrogenase"/>
    <property type="match status" value="1"/>
</dbReference>
<dbReference type="SUPFAM" id="SSF49299">
    <property type="entry name" value="PKD domain"/>
    <property type="match status" value="1"/>
</dbReference>
<evidence type="ECO:0000313" key="8">
    <source>
        <dbReference type="Proteomes" id="UP000475117"/>
    </source>
</evidence>
<dbReference type="Pfam" id="PF01483">
    <property type="entry name" value="P_proprotein"/>
    <property type="match status" value="1"/>
</dbReference>
<dbReference type="GO" id="GO:0006508">
    <property type="term" value="P:proteolysis"/>
    <property type="evidence" value="ECO:0007669"/>
    <property type="project" value="UniProtKB-KW"/>
</dbReference>
<dbReference type="CDD" id="cd00146">
    <property type="entry name" value="PKD"/>
    <property type="match status" value="1"/>
</dbReference>
<evidence type="ECO:0000256" key="1">
    <source>
        <dbReference type="ARBA" id="ARBA00022617"/>
    </source>
</evidence>
<evidence type="ECO:0000256" key="5">
    <source>
        <dbReference type="ARBA" id="ARBA00022801"/>
    </source>
</evidence>
<evidence type="ECO:0000256" key="6">
    <source>
        <dbReference type="ARBA" id="ARBA00023004"/>
    </source>
</evidence>
<dbReference type="Pfam" id="PF08309">
    <property type="entry name" value="LVIVD"/>
    <property type="match status" value="1"/>
</dbReference>
<keyword evidence="1" id="KW-0349">Heme</keyword>
<dbReference type="SMART" id="SM00089">
    <property type="entry name" value="PKD"/>
    <property type="match status" value="1"/>
</dbReference>
<sequence>MMKFFAIAALAVAVALPASAQTEPNPGPGLGNLSYTSGELFSEISRIHPGDGGALGVGTNYGYNLAHMVNGYMVTVFAEDGGGVRGDVRGGIQFYDVSNPRSPRIVKKVWDPTGTTARMREIHAMCFGVVDGRQLMLLPSLKGIQIWDVTDVNAPSRVSLFEFVNGGDYTDTPWQLMWQHPYVYVATGGNGLYLIDVSDPANPSLATRASGGPNPIPNGQLGGFNIGPTWVLGNRLIVSSMESRSGFSVLDVGAPTEPQLLDSVASIPEHHYSPGFTGSRMAFATRQSNARTPIYRIDADGSIVLESHAASPVVAEQLYTASQDHYVFLGCQAEVVKLDISDPTAPFIAGRGGLNAVSNPDFGQANPFGNVILIGNDHGTGTGFMPHQQAPDTAPPVVDATSPADGELDVSRCARVGIAFSDNVELTTLTPQNIKVQPLVEGVPGDPLDGVFTLQFGLVNFTPAEEFAANTTYLVTVVADGVADWSGNAIAADYQFAFRTGSQCGTPPVIVDPDGEMHRWSFNGDANDSVGALDGSLQGGASLSGGRLQVNGSDSFLQLNGTLDALQGSGSLAFYLSTNQAGSNSPWLAPGVTGIELAGSQADVFWGWINGSGRLCVSAGDGGVTETSIAVNDGEARHFVITRNATTGAQQIFINGELDASGTGRTGTAGQGFSSLGRIEDNGGSPVDLVGTLDEVRVFNYPLTTTEAETVYSQAQTSSLLHDWPLTGDLVDAVGGLDGSANGSPVHAEGGLRFDGVDDVVVLGGGVQAGDWTVSLFAKRSSDADEQVLLSGGGAELHLSHPGTGNGIGFTTAGGQSFSWDVAAPLNDWAHLVFVRDGGAVTLFVDGVSYGASPVALDLPLELLGAAGTIGGSSSANVASANVPQNINSNQTVTSTLEVTGAGGTLTDVNVRVDATHTYTGDLDVFLIHPDGTRVELTTDNGGTGENFTETWFDDEAAQAITEGSAPFTGSFQPEGSLVTLDGKSANGTWTLEVTDDASNDEGELIGWHVQWTTNGGAPDLNGFAAAVIDDVRVYGAALDGDGVASLRNGLAASATPPAATTLGEATSFTGSAHSAAGDVRFVWDFGDGATSAESSDAAVTHTYDEPGHYTVRMIASDRLGERIVSFTHTVVRAATAGRPVRSGTIAVAGGKAYCVNIDNDSITAVNGEFPYNRLWEAPAGTHPRSIAVAGDGNLWVTNKESASVTVHHASTGGVIATYELPFASRPHGLVIAPDQSAAYVSLEATGQIARLNLATGAVEQLGDVGAWPRGLAMTHDASRLLVTRFISEDSGAVVQEVNPATLAVVRTFTLAPDTTTVDDSFQARGIGNYLNTVTISPDGTTAWVPSKKDNIFGGTGRDGQPLAFDTSVRPICSTLDLAGNGSAMRQIIDFNDVGLPVDVEFSPNGGYAFVALEGSNQVEIRDAFSGDRRGGVDNSGLTPRGLALSSDGGALFVHHFLDRSIKIFDASDVRDGTGFALREVGYIKTVTTEALAPQVLAGKKVFYNAGDARMAKDAYISCASCHDDGGHDGRTWDFTQRGEGFRNTTTLRGRSGMAHGRVHWTGNFDEIQDFEHDIRNAFGGTGFLSDAQFNSGTRNTPLGDPKAGLSAELDAMAAYVASLDDVPESPHKSADGEMTEAAVRGREAFLSLGCYHCHDTDIFTDSAATGTLHDVGTLTSLSGSRLGVRITGLDTPSLLGVWHTAPYLHDGSAATLLDVITTRNSGDNHGAVSSLTAQQKADLVAYLQQLDGAEKAAPGYDRWKHEQLTLDEVLGGALVLRSADDDQDGRDNFFEYVFGTDPTSADGSAVTAVSRNADGTMDLVFEITDGAEAEAAIQCQSSPTLAAADWQDVETNEVTRTRIGNRLRITLRLPSPAAGNNRQFFRLRATERSQ</sequence>
<gene>
    <name evidence="7" type="ORF">G3M56_001335</name>
</gene>
<organism evidence="7 8">
    <name type="scientific">Sulfuriroseicoccus oceanibius</name>
    <dbReference type="NCBI Taxonomy" id="2707525"/>
    <lineage>
        <taxon>Bacteria</taxon>
        <taxon>Pseudomonadati</taxon>
        <taxon>Verrucomicrobiota</taxon>
        <taxon>Verrucomicrobiia</taxon>
        <taxon>Verrucomicrobiales</taxon>
        <taxon>Verrucomicrobiaceae</taxon>
        <taxon>Sulfuriroseicoccus</taxon>
    </lineage>
</organism>
<dbReference type="InterPro" id="IPR015943">
    <property type="entry name" value="WD40/YVTN_repeat-like_dom_sf"/>
</dbReference>
<dbReference type="PROSITE" id="PS50093">
    <property type="entry name" value="PKD"/>
    <property type="match status" value="1"/>
</dbReference>
<dbReference type="InterPro" id="IPR036909">
    <property type="entry name" value="Cyt_c-like_dom_sf"/>
</dbReference>
<dbReference type="SUPFAM" id="SSF49785">
    <property type="entry name" value="Galactose-binding domain-like"/>
    <property type="match status" value="1"/>
</dbReference>
<dbReference type="RefSeq" id="WP_164363984.1">
    <property type="nucleotide sequence ID" value="NZ_CP066776.1"/>
</dbReference>
<dbReference type="InterPro" id="IPR051395">
    <property type="entry name" value="Cytochrome_c_Peroxidase/MauG"/>
</dbReference>